<feature type="compositionally biased region" description="Basic and acidic residues" evidence="1">
    <location>
        <begin position="1"/>
        <end position="11"/>
    </location>
</feature>
<protein>
    <submittedName>
        <fullName evidence="2">Uncharacterized protein</fullName>
    </submittedName>
</protein>
<dbReference type="HOGENOM" id="CLU_2171868_0_0_1"/>
<dbReference type="EMBL" id="AM920427">
    <property type="protein sequence ID" value="CAP80771.1"/>
    <property type="molecule type" value="Genomic_DNA"/>
</dbReference>
<evidence type="ECO:0000256" key="1">
    <source>
        <dbReference type="SAM" id="MobiDB-lite"/>
    </source>
</evidence>
<name>B6GXE6_PENRW</name>
<organism evidence="2 3">
    <name type="scientific">Penicillium rubens (strain ATCC 28089 / DSM 1075 / NRRL 1951 / Wisconsin 54-1255)</name>
    <name type="common">Penicillium chrysogenum</name>
    <dbReference type="NCBI Taxonomy" id="500485"/>
    <lineage>
        <taxon>Eukaryota</taxon>
        <taxon>Fungi</taxon>
        <taxon>Dikarya</taxon>
        <taxon>Ascomycota</taxon>
        <taxon>Pezizomycotina</taxon>
        <taxon>Eurotiomycetes</taxon>
        <taxon>Eurotiomycetidae</taxon>
        <taxon>Eurotiales</taxon>
        <taxon>Aspergillaceae</taxon>
        <taxon>Penicillium</taxon>
        <taxon>Penicillium chrysogenum species complex</taxon>
    </lineage>
</organism>
<evidence type="ECO:0000313" key="2">
    <source>
        <dbReference type="EMBL" id="CAP80771.1"/>
    </source>
</evidence>
<dbReference type="AlphaFoldDB" id="B6GXE6"/>
<dbReference type="Proteomes" id="UP000000724">
    <property type="component" value="Contig Pc00c12"/>
</dbReference>
<reference evidence="2 3" key="1">
    <citation type="journal article" date="2008" name="Nat. Biotechnol.">
        <title>Genome sequencing and analysis of the filamentous fungus Penicillium chrysogenum.</title>
        <authorList>
            <person name="van den Berg M.A."/>
            <person name="Albang R."/>
            <person name="Albermann K."/>
            <person name="Badger J.H."/>
            <person name="Daran J.-M."/>
            <person name="Driessen A.J.M."/>
            <person name="Garcia-Estrada C."/>
            <person name="Fedorova N.D."/>
            <person name="Harris D.M."/>
            <person name="Heijne W.H.M."/>
            <person name="Joardar V.S."/>
            <person name="Kiel J.A.K.W."/>
            <person name="Kovalchuk A."/>
            <person name="Martin J.F."/>
            <person name="Nierman W.C."/>
            <person name="Nijland J.G."/>
            <person name="Pronk J.T."/>
            <person name="Roubos J.A."/>
            <person name="van der Klei I.J."/>
            <person name="van Peij N.N.M.E."/>
            <person name="Veenhuis M."/>
            <person name="von Doehren H."/>
            <person name="Wagner C."/>
            <person name="Wortman J.R."/>
            <person name="Bovenberg R.A.L."/>
        </authorList>
    </citation>
    <scope>NUCLEOTIDE SEQUENCE [LARGE SCALE GENOMIC DNA]</scope>
    <source>
        <strain evidence="3">ATCC 28089 / DSM 1075 / NRRL 1951 / Wisconsin 54-1255</strain>
    </source>
</reference>
<keyword evidence="3" id="KW-1185">Reference proteome</keyword>
<gene>
    <name evidence="2" type="ORF">Pc12g11440</name>
    <name evidence="2" type="ORF">PCH_Pc12g11440</name>
</gene>
<accession>B6GXE6</accession>
<sequence length="110" mass="12579">MRLRGRLERRSIRGMRGKLGKAHDLGKSPVLIKYSAETPVDTRATVIKKDLMTGLSPRKGLFTEDLELHLHETTGTHHRPREQLVFGEGEVESCLLREDESPRLRRIRGP</sequence>
<evidence type="ECO:0000313" key="3">
    <source>
        <dbReference type="Proteomes" id="UP000000724"/>
    </source>
</evidence>
<feature type="region of interest" description="Disordered" evidence="1">
    <location>
        <begin position="1"/>
        <end position="23"/>
    </location>
</feature>
<proteinExistence type="predicted"/>
<dbReference type="VEuPathDB" id="FungiDB:PCH_Pc12g11440"/>